<evidence type="ECO:0000256" key="8">
    <source>
        <dbReference type="ARBA" id="ARBA00022917"/>
    </source>
</evidence>
<comment type="caution">
    <text evidence="12">The sequence shown here is derived from an EMBL/GenBank/DDBJ whole genome shotgun (WGS) entry which is preliminary data.</text>
</comment>
<evidence type="ECO:0000256" key="1">
    <source>
        <dbReference type="ARBA" id="ARBA00008069"/>
    </source>
</evidence>
<gene>
    <name evidence="10 12" type="primary">gatA</name>
    <name evidence="12" type="ORF">EKD02_02950</name>
</gene>
<dbReference type="RefSeq" id="WP_126383735.1">
    <property type="nucleotide sequence ID" value="NZ_RXYK01000003.1"/>
</dbReference>
<reference evidence="12 13" key="1">
    <citation type="submission" date="2018-12" db="EMBL/GenBank/DDBJ databases">
        <authorList>
            <person name="Lunina O.N."/>
            <person name="Grouzdev D.S."/>
            <person name="Gorlenko V.M."/>
            <person name="Savvichev A.S."/>
        </authorList>
    </citation>
    <scope>NUCLEOTIDE SEQUENCE [LARGE SCALE GENOMIC DNA]</scope>
    <source>
        <strain evidence="12 13">BrKhr-17</strain>
    </source>
</reference>
<feature type="active site" description="Charge relay system" evidence="10">
    <location>
        <position position="76"/>
    </location>
</feature>
<dbReference type="GO" id="GO:0005524">
    <property type="term" value="F:ATP binding"/>
    <property type="evidence" value="ECO:0007669"/>
    <property type="project" value="UniProtKB-KW"/>
</dbReference>
<dbReference type="PANTHER" id="PTHR11895">
    <property type="entry name" value="TRANSAMIDASE"/>
    <property type="match status" value="1"/>
</dbReference>
<keyword evidence="12" id="KW-0808">Transferase</keyword>
<evidence type="ECO:0000256" key="2">
    <source>
        <dbReference type="ARBA" id="ARBA00011123"/>
    </source>
</evidence>
<dbReference type="GO" id="GO:0006412">
    <property type="term" value="P:translation"/>
    <property type="evidence" value="ECO:0007669"/>
    <property type="project" value="UniProtKB-UniRule"/>
</dbReference>
<evidence type="ECO:0000256" key="3">
    <source>
        <dbReference type="ARBA" id="ARBA00012739"/>
    </source>
</evidence>
<feature type="active site" description="Acyl-ester intermediate" evidence="10">
    <location>
        <position position="175"/>
    </location>
</feature>
<dbReference type="HAMAP" id="MF_00120">
    <property type="entry name" value="GatA"/>
    <property type="match status" value="1"/>
</dbReference>
<evidence type="ECO:0000313" key="12">
    <source>
        <dbReference type="EMBL" id="RTY39071.1"/>
    </source>
</evidence>
<dbReference type="EMBL" id="RXYK01000003">
    <property type="protein sequence ID" value="RTY39071.1"/>
    <property type="molecule type" value="Genomic_DNA"/>
</dbReference>
<evidence type="ECO:0000256" key="4">
    <source>
        <dbReference type="ARBA" id="ARBA00014428"/>
    </source>
</evidence>
<dbReference type="InterPro" id="IPR023631">
    <property type="entry name" value="Amidase_dom"/>
</dbReference>
<dbReference type="InterPro" id="IPR036928">
    <property type="entry name" value="AS_sf"/>
</dbReference>
<keyword evidence="7 10" id="KW-0067">ATP-binding</keyword>
<dbReference type="NCBIfam" id="TIGR00132">
    <property type="entry name" value="gatA"/>
    <property type="match status" value="1"/>
</dbReference>
<sequence length="482" mass="52056">MQFSSYEDLRPRLLAGEVSCEEVVRVYLERIERHGDDNIYLTVFRDEAIERAAALDRKLREGGEPGRLFGLPMAIKDNISMDGAPLTCASKMLEGYRSVYDATVIRRLFDEDAIFLGKTNMDEFAMGSSNENSAFGPVQNPFDPSRVPGGSSGGSAAAVAAGLCMVALGSDTGGSVRQPAGFCDVVGLKPTYGRISRYGLVAFASSFDQIGVLSHSSMDAALVLGVMAGSDPHDATSSSHAVSDYCSEVSGVSVKGLKIGVPKEFFNEGLNPDVSRVVLARLEELRLQGAELVDITLPKSDHAIAAYYVLVTAEASSNLARYDGARYGYRSAGATDLSSMYVESRTEGFGPEVKRRIMLGTYVLSSGYYDTYYKKAQQVRRVFQDRYREALSKVDVIAGPTSPFPPFGIGAKTADPLEMYLADVFTVPASIVGMPALSVPVGYDGENLPVGMHLICNFFEEGKLLGIARHMQRPVSRLNPAL</sequence>
<dbReference type="Proteomes" id="UP000279908">
    <property type="component" value="Unassembled WGS sequence"/>
</dbReference>
<dbReference type="PROSITE" id="PS00571">
    <property type="entry name" value="AMIDASES"/>
    <property type="match status" value="1"/>
</dbReference>
<evidence type="ECO:0000256" key="9">
    <source>
        <dbReference type="ARBA" id="ARBA00047407"/>
    </source>
</evidence>
<dbReference type="GO" id="GO:0030956">
    <property type="term" value="C:glutamyl-tRNA(Gln) amidotransferase complex"/>
    <property type="evidence" value="ECO:0007669"/>
    <property type="project" value="InterPro"/>
</dbReference>
<dbReference type="SUPFAM" id="SSF75304">
    <property type="entry name" value="Amidase signature (AS) enzymes"/>
    <property type="match status" value="1"/>
</dbReference>
<comment type="catalytic activity">
    <reaction evidence="9 10">
        <text>L-glutamyl-tRNA(Gln) + L-glutamine + ATP + H2O = L-glutaminyl-tRNA(Gln) + L-glutamate + ADP + phosphate + H(+)</text>
        <dbReference type="Rhea" id="RHEA:17521"/>
        <dbReference type="Rhea" id="RHEA-COMP:9681"/>
        <dbReference type="Rhea" id="RHEA-COMP:9684"/>
        <dbReference type="ChEBI" id="CHEBI:15377"/>
        <dbReference type="ChEBI" id="CHEBI:15378"/>
        <dbReference type="ChEBI" id="CHEBI:29985"/>
        <dbReference type="ChEBI" id="CHEBI:30616"/>
        <dbReference type="ChEBI" id="CHEBI:43474"/>
        <dbReference type="ChEBI" id="CHEBI:58359"/>
        <dbReference type="ChEBI" id="CHEBI:78520"/>
        <dbReference type="ChEBI" id="CHEBI:78521"/>
        <dbReference type="ChEBI" id="CHEBI:456216"/>
        <dbReference type="EC" id="6.3.5.7"/>
    </reaction>
</comment>
<dbReference type="Gene3D" id="3.90.1300.10">
    <property type="entry name" value="Amidase signature (AS) domain"/>
    <property type="match status" value="1"/>
</dbReference>
<evidence type="ECO:0000256" key="5">
    <source>
        <dbReference type="ARBA" id="ARBA00022598"/>
    </source>
</evidence>
<evidence type="ECO:0000256" key="10">
    <source>
        <dbReference type="HAMAP-Rule" id="MF_00120"/>
    </source>
</evidence>
<evidence type="ECO:0000256" key="6">
    <source>
        <dbReference type="ARBA" id="ARBA00022741"/>
    </source>
</evidence>
<protein>
    <recommendedName>
        <fullName evidence="4 10">Glutamyl-tRNA(Gln) amidotransferase subunit A</fullName>
        <shortName evidence="10">Glu-ADT subunit A</shortName>
        <ecNumber evidence="3 10">6.3.5.7</ecNumber>
    </recommendedName>
</protein>
<comment type="similarity">
    <text evidence="1 10">Belongs to the amidase family. GatA subfamily.</text>
</comment>
<keyword evidence="5 10" id="KW-0436">Ligase</keyword>
<evidence type="ECO:0000313" key="13">
    <source>
        <dbReference type="Proteomes" id="UP000279908"/>
    </source>
</evidence>
<dbReference type="InterPro" id="IPR020556">
    <property type="entry name" value="Amidase_CS"/>
</dbReference>
<keyword evidence="8 10" id="KW-0648">Protein biosynthesis</keyword>
<dbReference type="InterPro" id="IPR004412">
    <property type="entry name" value="GatA"/>
</dbReference>
<feature type="active site" description="Charge relay system" evidence="10">
    <location>
        <position position="151"/>
    </location>
</feature>
<accession>A0A432AWD3</accession>
<dbReference type="EC" id="6.3.5.7" evidence="3 10"/>
<organism evidence="12 13">
    <name type="scientific">Chlorobium phaeovibrioides</name>
    <dbReference type="NCBI Taxonomy" id="1094"/>
    <lineage>
        <taxon>Bacteria</taxon>
        <taxon>Pseudomonadati</taxon>
        <taxon>Chlorobiota</taxon>
        <taxon>Chlorobiia</taxon>
        <taxon>Chlorobiales</taxon>
        <taxon>Chlorobiaceae</taxon>
        <taxon>Chlorobium/Pelodictyon group</taxon>
        <taxon>Chlorobium</taxon>
    </lineage>
</organism>
<evidence type="ECO:0000259" key="11">
    <source>
        <dbReference type="Pfam" id="PF01425"/>
    </source>
</evidence>
<feature type="domain" description="Amidase" evidence="11">
    <location>
        <begin position="22"/>
        <end position="465"/>
    </location>
</feature>
<comment type="subunit">
    <text evidence="2 10">Heterotrimer of A, B and C subunits.</text>
</comment>
<dbReference type="GO" id="GO:0050567">
    <property type="term" value="F:glutaminyl-tRNA synthase (glutamine-hydrolyzing) activity"/>
    <property type="evidence" value="ECO:0007669"/>
    <property type="project" value="UniProtKB-UniRule"/>
</dbReference>
<comment type="function">
    <text evidence="10">Allows the formation of correctly charged Gln-tRNA(Gln) through the transamidation of misacylated Glu-tRNA(Gln) in organisms which lack glutaminyl-tRNA synthetase. The reaction takes place in the presence of glutamine and ATP through an activated gamma-phospho-Glu-tRNA(Gln).</text>
</comment>
<dbReference type="Pfam" id="PF01425">
    <property type="entry name" value="Amidase"/>
    <property type="match status" value="1"/>
</dbReference>
<evidence type="ECO:0000256" key="7">
    <source>
        <dbReference type="ARBA" id="ARBA00022840"/>
    </source>
</evidence>
<dbReference type="InterPro" id="IPR000120">
    <property type="entry name" value="Amidase"/>
</dbReference>
<dbReference type="PANTHER" id="PTHR11895:SF151">
    <property type="entry name" value="GLUTAMYL-TRNA(GLN) AMIDOTRANSFERASE SUBUNIT A"/>
    <property type="match status" value="1"/>
</dbReference>
<dbReference type="GO" id="GO:0016740">
    <property type="term" value="F:transferase activity"/>
    <property type="evidence" value="ECO:0007669"/>
    <property type="project" value="UniProtKB-KW"/>
</dbReference>
<name>A0A432AWD3_CHLPH</name>
<keyword evidence="6 10" id="KW-0547">Nucleotide-binding</keyword>
<dbReference type="AlphaFoldDB" id="A0A432AWD3"/>
<proteinExistence type="inferred from homology"/>